<keyword evidence="2" id="KW-1185">Reference proteome</keyword>
<sequence>MNQFDNQEPNWGNINITDKEMFNQVMQHDDLCLRFLQTVFPSAKLTKLTPVSESERQEALGADSDLLDLLVYDQNQYLFHISLLDQPVSPDDIADLVVATSKALVPFHQKFKSTASQASGLYNIIVYPYHYLDDDEALHRFHGLFVLKSLQVVNVKTVLITTSDLPA</sequence>
<dbReference type="AlphaFoldDB" id="A0A0R2AS05"/>
<proteinExistence type="predicted"/>
<name>A0A0R2AS05_9LACO</name>
<gene>
    <name evidence="1" type="ORF">FC14_GL000189</name>
</gene>
<reference evidence="1 2" key="1">
    <citation type="journal article" date="2015" name="Genome Announc.">
        <title>Expanding the biotechnology potential of lactobacilli through comparative genomics of 213 strains and associated genera.</title>
        <authorList>
            <person name="Sun Z."/>
            <person name="Harris H.M."/>
            <person name="McCann A."/>
            <person name="Guo C."/>
            <person name="Argimon S."/>
            <person name="Zhang W."/>
            <person name="Yang X."/>
            <person name="Jeffery I.B."/>
            <person name="Cooney J.C."/>
            <person name="Kagawa T.F."/>
            <person name="Liu W."/>
            <person name="Song Y."/>
            <person name="Salvetti E."/>
            <person name="Wrobel A."/>
            <person name="Rasinkangas P."/>
            <person name="Parkhill J."/>
            <person name="Rea M.C."/>
            <person name="O'Sullivan O."/>
            <person name="Ritari J."/>
            <person name="Douillard F.P."/>
            <person name="Paul Ross R."/>
            <person name="Yang R."/>
            <person name="Briner A.E."/>
            <person name="Felis G.E."/>
            <person name="de Vos W.M."/>
            <person name="Barrangou R."/>
            <person name="Klaenhammer T.R."/>
            <person name="Caufield P.W."/>
            <person name="Cui Y."/>
            <person name="Zhang H."/>
            <person name="O'Toole P.W."/>
        </authorList>
    </citation>
    <scope>NUCLEOTIDE SEQUENCE [LARGE SCALE GENOMIC DNA]</scope>
    <source>
        <strain evidence="1 2">DSM 20509</strain>
    </source>
</reference>
<comment type="caution">
    <text evidence="1">The sequence shown here is derived from an EMBL/GenBank/DDBJ whole genome shotgun (WGS) entry which is preliminary data.</text>
</comment>
<protein>
    <submittedName>
        <fullName evidence="1">Uncharacterized protein</fullName>
    </submittedName>
</protein>
<dbReference type="Proteomes" id="UP000051008">
    <property type="component" value="Unassembled WGS sequence"/>
</dbReference>
<dbReference type="RefSeq" id="WP_056975669.1">
    <property type="nucleotide sequence ID" value="NZ_AYYP01000006.1"/>
</dbReference>
<evidence type="ECO:0000313" key="2">
    <source>
        <dbReference type="Proteomes" id="UP000051008"/>
    </source>
</evidence>
<evidence type="ECO:0000313" key="1">
    <source>
        <dbReference type="EMBL" id="KRM66243.1"/>
    </source>
</evidence>
<organism evidence="1 2">
    <name type="scientific">Ligilactobacillus agilis DSM 20509</name>
    <dbReference type="NCBI Taxonomy" id="1423718"/>
    <lineage>
        <taxon>Bacteria</taxon>
        <taxon>Bacillati</taxon>
        <taxon>Bacillota</taxon>
        <taxon>Bacilli</taxon>
        <taxon>Lactobacillales</taxon>
        <taxon>Lactobacillaceae</taxon>
        <taxon>Ligilactobacillus</taxon>
    </lineage>
</organism>
<accession>A0A0R2AS05</accession>
<dbReference type="PATRIC" id="fig|1423718.3.peg.200"/>
<dbReference type="EMBL" id="AYYP01000006">
    <property type="protein sequence ID" value="KRM66243.1"/>
    <property type="molecule type" value="Genomic_DNA"/>
</dbReference>